<dbReference type="AlphaFoldDB" id="A0A087SLW1"/>
<evidence type="ECO:0000313" key="3">
    <source>
        <dbReference type="EMBL" id="KFM26715.1"/>
    </source>
</evidence>
<dbReference type="RefSeq" id="XP_011399653.1">
    <property type="nucleotide sequence ID" value="XM_011401351.1"/>
</dbReference>
<dbReference type="eggNOG" id="ENOG502STF6">
    <property type="taxonomic scope" value="Eukaryota"/>
</dbReference>
<name>A0A087SLW1_AUXPR</name>
<dbReference type="GeneID" id="23618063"/>
<sequence>MVARQSRGGGKPPLPPPATAARQRDDTLLFETPEELRCPITHDTFVNPVLTAGGHVYERSAIERHLAHRSTDPLTGAELPNKSLTPIYILQSRAMEYREASARACIEAASEPPPREPGAHRPIEYLRRGVELAAGTKLAIPGLPTETLEYVAAHPGNAYDELALVAFARGLFLSGLRDRAAHVYFSLLQEALCSKSDVPQAAALLAQCIGCWAGEPGKGVHVDADRHVIEKLSGLVATSGQGSGQQAALTWTQVVDLAGTAGLGDTFALSLCEHLLFRRGPGMAPPVGHQPSPAQEQWSLEKNLLLKYTSILCGAQVDELTLLEHIEKLGTAWRSEGEWLSQLDIVKQGDKLVVMDKGELGVCGAACKTLEAAADDILASHDTDIAEALYTAGTNRQAFTTKLCVAQSHACAAPPPPLPAGWSPYPAWERKAADVQDLDRVMGEMSDQGLRGKMSLSCSSTEMTGARSRRARAS</sequence>
<evidence type="ECO:0000313" key="4">
    <source>
        <dbReference type="Proteomes" id="UP000028924"/>
    </source>
</evidence>
<dbReference type="Gene3D" id="3.30.40.10">
    <property type="entry name" value="Zinc/RING finger domain, C3HC4 (zinc finger)"/>
    <property type="match status" value="1"/>
</dbReference>
<dbReference type="UniPathway" id="UPA00143"/>
<dbReference type="CDD" id="cd16655">
    <property type="entry name" value="RING-Ubox_WDSUB1-like"/>
    <property type="match status" value="1"/>
</dbReference>
<dbReference type="PROSITE" id="PS51698">
    <property type="entry name" value="U_BOX"/>
    <property type="match status" value="1"/>
</dbReference>
<gene>
    <name evidence="3" type="ORF">F751_6672</name>
</gene>
<dbReference type="GO" id="GO:0004842">
    <property type="term" value="F:ubiquitin-protein transferase activity"/>
    <property type="evidence" value="ECO:0007669"/>
    <property type="project" value="InterPro"/>
</dbReference>
<dbReference type="EMBL" id="KL662130">
    <property type="protein sequence ID" value="KFM26715.1"/>
    <property type="molecule type" value="Genomic_DNA"/>
</dbReference>
<dbReference type="STRING" id="3075.A0A087SLW1"/>
<proteinExistence type="predicted"/>
<dbReference type="SMART" id="SM00504">
    <property type="entry name" value="Ubox"/>
    <property type="match status" value="1"/>
</dbReference>
<evidence type="ECO:0000256" key="1">
    <source>
        <dbReference type="SAM" id="MobiDB-lite"/>
    </source>
</evidence>
<dbReference type="Pfam" id="PF04564">
    <property type="entry name" value="U-box"/>
    <property type="match status" value="1"/>
</dbReference>
<reference evidence="3 4" key="1">
    <citation type="journal article" date="2014" name="BMC Genomics">
        <title>Oil accumulation mechanisms of the oleaginous microalga Chlorella protothecoides revealed through its genome, transcriptomes, and proteomes.</title>
        <authorList>
            <person name="Gao C."/>
            <person name="Wang Y."/>
            <person name="Shen Y."/>
            <person name="Yan D."/>
            <person name="He X."/>
            <person name="Dai J."/>
            <person name="Wu Q."/>
        </authorList>
    </citation>
    <scope>NUCLEOTIDE SEQUENCE [LARGE SCALE GENOMIC DNA]</scope>
    <source>
        <strain evidence="3 4">0710</strain>
    </source>
</reference>
<accession>A0A087SLW1</accession>
<dbReference type="KEGG" id="apro:F751_6672"/>
<dbReference type="PANTHER" id="PTHR36058">
    <property type="entry name" value="NUCLEOPHOSMIN"/>
    <property type="match status" value="1"/>
</dbReference>
<dbReference type="SUPFAM" id="SSF57850">
    <property type="entry name" value="RING/U-box"/>
    <property type="match status" value="1"/>
</dbReference>
<dbReference type="InterPro" id="IPR003613">
    <property type="entry name" value="Ubox_domain"/>
</dbReference>
<feature type="region of interest" description="Disordered" evidence="1">
    <location>
        <begin position="446"/>
        <end position="474"/>
    </location>
</feature>
<evidence type="ECO:0000259" key="2">
    <source>
        <dbReference type="PROSITE" id="PS51698"/>
    </source>
</evidence>
<organism evidence="3 4">
    <name type="scientific">Auxenochlorella protothecoides</name>
    <name type="common">Green microalga</name>
    <name type="synonym">Chlorella protothecoides</name>
    <dbReference type="NCBI Taxonomy" id="3075"/>
    <lineage>
        <taxon>Eukaryota</taxon>
        <taxon>Viridiplantae</taxon>
        <taxon>Chlorophyta</taxon>
        <taxon>core chlorophytes</taxon>
        <taxon>Trebouxiophyceae</taxon>
        <taxon>Chlorellales</taxon>
        <taxon>Chlorellaceae</taxon>
        <taxon>Auxenochlorella</taxon>
    </lineage>
</organism>
<feature type="domain" description="U-box" evidence="2">
    <location>
        <begin position="31"/>
        <end position="104"/>
    </location>
</feature>
<dbReference type="PANTHER" id="PTHR36058:SF1">
    <property type="entry name" value="NUCLEOPHOSMIN"/>
    <property type="match status" value="1"/>
</dbReference>
<keyword evidence="4" id="KW-1185">Reference proteome</keyword>
<dbReference type="OrthoDB" id="10064100at2759"/>
<dbReference type="InterPro" id="IPR013083">
    <property type="entry name" value="Znf_RING/FYVE/PHD"/>
</dbReference>
<protein>
    <submittedName>
        <fullName evidence="3">U-box domain-containing protein 13</fullName>
    </submittedName>
</protein>
<dbReference type="Proteomes" id="UP000028924">
    <property type="component" value="Unassembled WGS sequence"/>
</dbReference>
<feature type="region of interest" description="Disordered" evidence="1">
    <location>
        <begin position="1"/>
        <end position="24"/>
    </location>
</feature>
<dbReference type="GO" id="GO:0016567">
    <property type="term" value="P:protein ubiquitination"/>
    <property type="evidence" value="ECO:0007669"/>
    <property type="project" value="UniProtKB-UniPathway"/>
</dbReference>